<name>A0ABU7LEW9_9NOCA</name>
<dbReference type="InterPro" id="IPR002155">
    <property type="entry name" value="Thiolase"/>
</dbReference>
<dbReference type="PIRSF" id="PIRSF000429">
    <property type="entry name" value="Ac-CoA_Ac_transf"/>
    <property type="match status" value="1"/>
</dbReference>
<dbReference type="InterPro" id="IPR020616">
    <property type="entry name" value="Thiolase_N"/>
</dbReference>
<evidence type="ECO:0000313" key="4">
    <source>
        <dbReference type="Proteomes" id="UP001336020"/>
    </source>
</evidence>
<evidence type="ECO:0000259" key="1">
    <source>
        <dbReference type="Pfam" id="PF00108"/>
    </source>
</evidence>
<reference evidence="3 4" key="1">
    <citation type="submission" date="2023-07" db="EMBL/GenBank/DDBJ databases">
        <authorList>
            <person name="Girao M."/>
            <person name="Carvalho M.F."/>
        </authorList>
    </citation>
    <scope>NUCLEOTIDE SEQUENCE [LARGE SCALE GENOMIC DNA]</scope>
    <source>
        <strain evidence="3 4">YIM65754</strain>
    </source>
</reference>
<dbReference type="SUPFAM" id="SSF53901">
    <property type="entry name" value="Thiolase-like"/>
    <property type="match status" value="2"/>
</dbReference>
<organism evidence="3 4">
    <name type="scientific">Rhodococcus artemisiae</name>
    <dbReference type="NCBI Taxonomy" id="714159"/>
    <lineage>
        <taxon>Bacteria</taxon>
        <taxon>Bacillati</taxon>
        <taxon>Actinomycetota</taxon>
        <taxon>Actinomycetes</taxon>
        <taxon>Mycobacteriales</taxon>
        <taxon>Nocardiaceae</taxon>
        <taxon>Rhodococcus</taxon>
    </lineage>
</organism>
<dbReference type="EMBL" id="JAUTXY010000011">
    <property type="protein sequence ID" value="MEE2060094.1"/>
    <property type="molecule type" value="Genomic_DNA"/>
</dbReference>
<dbReference type="Pfam" id="PF00108">
    <property type="entry name" value="Thiolase_N"/>
    <property type="match status" value="1"/>
</dbReference>
<dbReference type="Gene3D" id="3.40.47.10">
    <property type="match status" value="1"/>
</dbReference>
<gene>
    <name evidence="3" type="ORF">Q7514_21475</name>
</gene>
<dbReference type="InterPro" id="IPR055140">
    <property type="entry name" value="Thiolase_C_2"/>
</dbReference>
<feature type="domain" description="Thiolase C-terminal" evidence="2">
    <location>
        <begin position="252"/>
        <end position="380"/>
    </location>
</feature>
<keyword evidence="4" id="KW-1185">Reference proteome</keyword>
<dbReference type="Proteomes" id="UP001336020">
    <property type="component" value="Unassembled WGS sequence"/>
</dbReference>
<dbReference type="InterPro" id="IPR016039">
    <property type="entry name" value="Thiolase-like"/>
</dbReference>
<comment type="caution">
    <text evidence="3">The sequence shown here is derived from an EMBL/GenBank/DDBJ whole genome shotgun (WGS) entry which is preliminary data.</text>
</comment>
<dbReference type="PANTHER" id="PTHR42870:SF1">
    <property type="entry name" value="NON-SPECIFIC LIPID-TRANSFER PROTEIN-LIKE 2"/>
    <property type="match status" value="1"/>
</dbReference>
<dbReference type="CDD" id="cd00829">
    <property type="entry name" value="SCP-x_thiolase"/>
    <property type="match status" value="1"/>
</dbReference>
<dbReference type="RefSeq" id="WP_330135292.1">
    <property type="nucleotide sequence ID" value="NZ_JAUTXY010000011.1"/>
</dbReference>
<evidence type="ECO:0000259" key="2">
    <source>
        <dbReference type="Pfam" id="PF22691"/>
    </source>
</evidence>
<feature type="domain" description="Thiolase N-terminal" evidence="1">
    <location>
        <begin position="8"/>
        <end position="175"/>
    </location>
</feature>
<dbReference type="PANTHER" id="PTHR42870">
    <property type="entry name" value="ACETYL-COA C-ACETYLTRANSFERASE"/>
    <property type="match status" value="1"/>
</dbReference>
<protein>
    <submittedName>
        <fullName evidence="3">Thiolase family protein</fullName>
    </submittedName>
</protein>
<proteinExistence type="predicted"/>
<dbReference type="Pfam" id="PF22691">
    <property type="entry name" value="Thiolase_C_1"/>
    <property type="match status" value="1"/>
</dbReference>
<sequence length="388" mass="41086">MNDDMLAIVGIGIYPFGRSELTAQQMAVVAIKQALSNAEVSWRDIELAVGGSLDGGQADVMVGELGPTGLPFINVLNGCATGAASLITAGSMISSGIGELGLVVGFDKHPRGAFSAPDVTAWGVGSWYGESGMFVNPQFFGMKIQRYMHEHQITEETLAKVAAKAFANGSLNPNAWRRKAISEEEILSSRLINYPLRQFMVCSPSEGAVALVVCHPHVADKYTDTPIYVRAATLRSRQYGSFELFQTSLPHDLPPTPSQLASRAAFEYSGLTPEDIDLWQLQDTESGAEVMHMAEVGLCEHGAQNDLVAAGATAITGAQPVNTDGGLLANGEPVGASGLRMVYEASLQLRGDAGERQVADTAKNALTHVYGAPGISACTILSTESARR</sequence>
<evidence type="ECO:0000313" key="3">
    <source>
        <dbReference type="EMBL" id="MEE2060094.1"/>
    </source>
</evidence>
<accession>A0ABU7LEW9</accession>